<organism evidence="2 3">
    <name type="scientific">Rhizoclosmatium globosum</name>
    <dbReference type="NCBI Taxonomy" id="329046"/>
    <lineage>
        <taxon>Eukaryota</taxon>
        <taxon>Fungi</taxon>
        <taxon>Fungi incertae sedis</taxon>
        <taxon>Chytridiomycota</taxon>
        <taxon>Chytridiomycota incertae sedis</taxon>
        <taxon>Chytridiomycetes</taxon>
        <taxon>Chytridiales</taxon>
        <taxon>Chytriomycetaceae</taxon>
        <taxon>Rhizoclosmatium</taxon>
    </lineage>
</organism>
<proteinExistence type="predicted"/>
<sequence length="79" mass="8807">MSSNVQHVLKVIIIAKALLSALPLVPLAVPMDGSARTQLYFVSRSLNGVVMIIVDLFFTWSFLYYCFVRTADTVDARVL</sequence>
<accession>A0A1Y2CU05</accession>
<feature type="transmembrane region" description="Helical" evidence="1">
    <location>
        <begin position="49"/>
        <end position="67"/>
    </location>
</feature>
<feature type="non-terminal residue" evidence="2">
    <location>
        <position position="79"/>
    </location>
</feature>
<evidence type="ECO:0000313" key="3">
    <source>
        <dbReference type="Proteomes" id="UP000193642"/>
    </source>
</evidence>
<keyword evidence="1" id="KW-1133">Transmembrane helix</keyword>
<dbReference type="Proteomes" id="UP000193642">
    <property type="component" value="Unassembled WGS sequence"/>
</dbReference>
<reference evidence="2 3" key="1">
    <citation type="submission" date="2016-07" db="EMBL/GenBank/DDBJ databases">
        <title>Pervasive Adenine N6-methylation of Active Genes in Fungi.</title>
        <authorList>
            <consortium name="DOE Joint Genome Institute"/>
            <person name="Mondo S.J."/>
            <person name="Dannebaum R.O."/>
            <person name="Kuo R.C."/>
            <person name="Labutti K."/>
            <person name="Haridas S."/>
            <person name="Kuo A."/>
            <person name="Salamov A."/>
            <person name="Ahrendt S.R."/>
            <person name="Lipzen A."/>
            <person name="Sullivan W."/>
            <person name="Andreopoulos W.B."/>
            <person name="Clum A."/>
            <person name="Lindquist E."/>
            <person name="Daum C."/>
            <person name="Ramamoorthy G.K."/>
            <person name="Gryganskyi A."/>
            <person name="Culley D."/>
            <person name="Magnuson J.K."/>
            <person name="James T.Y."/>
            <person name="O'Malley M.A."/>
            <person name="Stajich J.E."/>
            <person name="Spatafora J.W."/>
            <person name="Visel A."/>
            <person name="Grigoriev I.V."/>
        </authorList>
    </citation>
    <scope>NUCLEOTIDE SEQUENCE [LARGE SCALE GENOMIC DNA]</scope>
    <source>
        <strain evidence="2 3">JEL800</strain>
    </source>
</reference>
<dbReference type="AlphaFoldDB" id="A0A1Y2CU05"/>
<keyword evidence="3" id="KW-1185">Reference proteome</keyword>
<protein>
    <submittedName>
        <fullName evidence="2">Uncharacterized protein</fullName>
    </submittedName>
</protein>
<keyword evidence="1" id="KW-0472">Membrane</keyword>
<gene>
    <name evidence="2" type="ORF">BCR33DRAFT_713316</name>
</gene>
<name>A0A1Y2CU05_9FUNG</name>
<feature type="transmembrane region" description="Helical" evidence="1">
    <location>
        <begin position="7"/>
        <end position="29"/>
    </location>
</feature>
<evidence type="ECO:0000256" key="1">
    <source>
        <dbReference type="SAM" id="Phobius"/>
    </source>
</evidence>
<evidence type="ECO:0000313" key="2">
    <source>
        <dbReference type="EMBL" id="ORY50540.1"/>
    </source>
</evidence>
<keyword evidence="1" id="KW-0812">Transmembrane</keyword>
<comment type="caution">
    <text evidence="2">The sequence shown here is derived from an EMBL/GenBank/DDBJ whole genome shotgun (WGS) entry which is preliminary data.</text>
</comment>
<dbReference type="EMBL" id="MCGO01000007">
    <property type="protein sequence ID" value="ORY50540.1"/>
    <property type="molecule type" value="Genomic_DNA"/>
</dbReference>